<reference evidence="4 5" key="1">
    <citation type="submission" date="2013-07" db="EMBL/GenBank/DDBJ databases">
        <authorList>
            <person name="Stoco P.H."/>
            <person name="Wagner G."/>
            <person name="Gerber A."/>
            <person name="Zaha A."/>
            <person name="Thompson C."/>
            <person name="Bartholomeu D.C."/>
            <person name="Luckemeyer D.D."/>
            <person name="Bahia D."/>
            <person name="Loreto E."/>
            <person name="Prestes E.B."/>
            <person name="Lima F.M."/>
            <person name="Rodrigues-Luiz G."/>
            <person name="Vallejo G.A."/>
            <person name="Filho J.F."/>
            <person name="Monteiro K.M."/>
            <person name="Tyler K.M."/>
            <person name="de Almeida L.G."/>
            <person name="Ortiz M.F."/>
            <person name="Siervo M.A."/>
            <person name="de Moraes M.H."/>
            <person name="Cunha O.L."/>
            <person name="Mendonca-Neto R."/>
            <person name="Silva R."/>
            <person name="Teixeira S.M."/>
            <person name="Murta S.M."/>
            <person name="Sincero T.C."/>
            <person name="Mendes T.A."/>
            <person name="Urmenyi T.P."/>
            <person name="Silva V.G."/>
            <person name="da Rocha W.D."/>
            <person name="Andersson B."/>
            <person name="Romanha A.J."/>
            <person name="Steindel M."/>
            <person name="de Vasconcelos A.T."/>
            <person name="Grisard E.C."/>
        </authorList>
    </citation>
    <scope>NUCLEOTIDE SEQUENCE [LARGE SCALE GENOMIC DNA]</scope>
    <source>
        <strain evidence="4 5">SC58</strain>
    </source>
</reference>
<dbReference type="Proteomes" id="UP000031737">
    <property type="component" value="Unassembled WGS sequence"/>
</dbReference>
<evidence type="ECO:0000256" key="2">
    <source>
        <dbReference type="SAM" id="MobiDB-lite"/>
    </source>
</evidence>
<dbReference type="GO" id="GO:0051787">
    <property type="term" value="F:misfolded protein binding"/>
    <property type="evidence" value="ECO:0007669"/>
    <property type="project" value="TreeGrafter"/>
</dbReference>
<dbReference type="GO" id="GO:0036503">
    <property type="term" value="P:ERAD pathway"/>
    <property type="evidence" value="ECO:0007669"/>
    <property type="project" value="TreeGrafter"/>
</dbReference>
<dbReference type="InterPro" id="IPR036869">
    <property type="entry name" value="J_dom_sf"/>
</dbReference>
<name>A0A061J8K3_TRYRA</name>
<keyword evidence="1" id="KW-0143">Chaperone</keyword>
<dbReference type="VEuPathDB" id="TriTrypDB:TRSC58_01015"/>
<evidence type="ECO:0000259" key="3">
    <source>
        <dbReference type="PROSITE" id="PS50076"/>
    </source>
</evidence>
<dbReference type="Gene3D" id="1.10.287.110">
    <property type="entry name" value="DnaJ domain"/>
    <property type="match status" value="1"/>
</dbReference>
<feature type="domain" description="J" evidence="3">
    <location>
        <begin position="13"/>
        <end position="75"/>
    </location>
</feature>
<dbReference type="OrthoDB" id="10250354at2759"/>
<accession>A0A061J8K3</accession>
<evidence type="ECO:0000313" key="4">
    <source>
        <dbReference type="EMBL" id="ESL11239.1"/>
    </source>
</evidence>
<dbReference type="PROSITE" id="PS50076">
    <property type="entry name" value="DNAJ_2"/>
    <property type="match status" value="1"/>
</dbReference>
<dbReference type="PRINTS" id="PR00625">
    <property type="entry name" value="JDOMAIN"/>
</dbReference>
<evidence type="ECO:0000313" key="5">
    <source>
        <dbReference type="Proteomes" id="UP000031737"/>
    </source>
</evidence>
<dbReference type="PANTHER" id="PTHR44360">
    <property type="entry name" value="DNAJ HOMOLOG SUBFAMILY B MEMBER 9"/>
    <property type="match status" value="1"/>
</dbReference>
<sequence>MGSDVFELKGNRALYDVLGVPKNAPDIEIRRAYYKLAVVYHPDKNPDGVEMFKEISFAHSILSDPAQRSLYDSERLRTHIEGQARTYDPMMDPNVELTAEELRQFVERKRMDEESKKRDKSEFDKQREEEMRRRAEYDAQNPAFKAEYERMRAILKEGVAQRVSAISVPRHSTTAELMQQFEKKRQAEEEARHKRHSGGAQDGKEGVECTASTSVKRSMMQEFRLRHNGETPSPNSVALTADSQAMKRRLRFLSESENISYSCDVEERIGRCANFDYRSYVESSIIDGGSVLDDAILADAMCNYDRRR</sequence>
<dbReference type="InterPro" id="IPR051948">
    <property type="entry name" value="Hsp70_co-chaperone_J-domain"/>
</dbReference>
<evidence type="ECO:0000256" key="1">
    <source>
        <dbReference type="ARBA" id="ARBA00023186"/>
    </source>
</evidence>
<dbReference type="InterPro" id="IPR018253">
    <property type="entry name" value="DnaJ_domain_CS"/>
</dbReference>
<dbReference type="GO" id="GO:0005783">
    <property type="term" value="C:endoplasmic reticulum"/>
    <property type="evidence" value="ECO:0007669"/>
    <property type="project" value="TreeGrafter"/>
</dbReference>
<feature type="region of interest" description="Disordered" evidence="2">
    <location>
        <begin position="185"/>
        <end position="208"/>
    </location>
</feature>
<dbReference type="SMART" id="SM00271">
    <property type="entry name" value="DnaJ"/>
    <property type="match status" value="1"/>
</dbReference>
<comment type="caution">
    <text evidence="4">The sequence shown here is derived from an EMBL/GenBank/DDBJ whole genome shotgun (WGS) entry which is preliminary data.</text>
</comment>
<proteinExistence type="predicted"/>
<dbReference type="GO" id="GO:0051087">
    <property type="term" value="F:protein-folding chaperone binding"/>
    <property type="evidence" value="ECO:0007669"/>
    <property type="project" value="TreeGrafter"/>
</dbReference>
<gene>
    <name evidence="4" type="ORF">TRSC58_01015</name>
</gene>
<protein>
    <submittedName>
        <fullName evidence="4">Chaperone DnaJ protein</fullName>
    </submittedName>
</protein>
<dbReference type="EMBL" id="AUPL01001015">
    <property type="protein sequence ID" value="ESL11239.1"/>
    <property type="molecule type" value="Genomic_DNA"/>
</dbReference>
<keyword evidence="5" id="KW-1185">Reference proteome</keyword>
<dbReference type="SUPFAM" id="SSF46565">
    <property type="entry name" value="Chaperone J-domain"/>
    <property type="match status" value="1"/>
</dbReference>
<dbReference type="CDD" id="cd06257">
    <property type="entry name" value="DnaJ"/>
    <property type="match status" value="1"/>
</dbReference>
<organism evidence="4 5">
    <name type="scientific">Trypanosoma rangeli SC58</name>
    <dbReference type="NCBI Taxonomy" id="429131"/>
    <lineage>
        <taxon>Eukaryota</taxon>
        <taxon>Discoba</taxon>
        <taxon>Euglenozoa</taxon>
        <taxon>Kinetoplastea</taxon>
        <taxon>Metakinetoplastina</taxon>
        <taxon>Trypanosomatida</taxon>
        <taxon>Trypanosomatidae</taxon>
        <taxon>Trypanosoma</taxon>
        <taxon>Herpetosoma</taxon>
    </lineage>
</organism>
<dbReference type="PANTHER" id="PTHR44360:SF1">
    <property type="entry name" value="DNAJ HOMOLOG SUBFAMILY B MEMBER 9"/>
    <property type="match status" value="1"/>
</dbReference>
<dbReference type="AlphaFoldDB" id="A0A061J8K3"/>
<dbReference type="InterPro" id="IPR001623">
    <property type="entry name" value="DnaJ_domain"/>
</dbReference>
<dbReference type="Pfam" id="PF00226">
    <property type="entry name" value="DnaJ"/>
    <property type="match status" value="1"/>
</dbReference>
<dbReference type="PROSITE" id="PS00636">
    <property type="entry name" value="DNAJ_1"/>
    <property type="match status" value="1"/>
</dbReference>
<feature type="region of interest" description="Disordered" evidence="2">
    <location>
        <begin position="106"/>
        <end position="136"/>
    </location>
</feature>